<dbReference type="Gramene" id="rna-AYBTSS11_LOCUS30935">
    <property type="protein sequence ID" value="CAJ1978735.1"/>
    <property type="gene ID" value="gene-AYBTSS11_LOCUS30935"/>
</dbReference>
<sequence length="634" mass="72134">MQVLDVVKNIDIMKLSSAESIAVIFQSLGRLQLESVAKDILLDFRSCEGSSIIFLDKFVPCKVKDFNDEFLRNADQDADNISNFIASYAVSIPNSAVEDIIPKVNAMHELLGVLPSSASYEKLILHCCGLDKRESEIARRNYFLETTRASVRVVLQELGQTDYDPHNNLDEHWVVTALDIVETMCDAGFNLSTQLLQLILQTCEKSHEYNLIDDLRIEFACAYKIIDDLEEMSFKPTTNMYNAIMAGYYREKNISGGLRVLKYMQGANVKPDSQTFSYLINNCETEEDIIKIGWQNQWRWCNVALVTRRWLVDNTCLVEPYKEAARGTMTTFYFEEMNQSGVPPTKQIFMALIDSYADCGKLEKAKQVVLDPKIPNQSLNEIKSVLVSALASHGQLSEALLVYEQIKKCGHNLEPKAAIVLIEVLAQHNEEVDRLLLLLKEVSDLDYWVDGCFKVIKYCTWNNNISSAILLFKQLKDKFENDEMVMEGLFDTVFYEIATSESTHLQIGLDLLRTIKDELGLMPSRQCLDFLLSACVNAGYLNSARMIWGEYEIAGFPYNVLSYLRMYQALLAAGDARSAYHMLKKIPRDDAEVRSIIIACQETYGGVGYVVKKKKRVKRKERKEHDQNTNSSDT</sequence>
<dbReference type="InterPro" id="IPR011990">
    <property type="entry name" value="TPR-like_helical_dom_sf"/>
</dbReference>
<dbReference type="PANTHER" id="PTHR47262">
    <property type="entry name" value="OS02G0132600 PROTEIN"/>
    <property type="match status" value="1"/>
</dbReference>
<dbReference type="Gene3D" id="1.25.40.10">
    <property type="entry name" value="Tetratricopeptide repeat domain"/>
    <property type="match status" value="3"/>
</dbReference>
<organism evidence="3 4">
    <name type="scientific">Sphenostylis stenocarpa</name>
    <dbReference type="NCBI Taxonomy" id="92480"/>
    <lineage>
        <taxon>Eukaryota</taxon>
        <taxon>Viridiplantae</taxon>
        <taxon>Streptophyta</taxon>
        <taxon>Embryophyta</taxon>
        <taxon>Tracheophyta</taxon>
        <taxon>Spermatophyta</taxon>
        <taxon>Magnoliopsida</taxon>
        <taxon>eudicotyledons</taxon>
        <taxon>Gunneridae</taxon>
        <taxon>Pentapetalae</taxon>
        <taxon>rosids</taxon>
        <taxon>fabids</taxon>
        <taxon>Fabales</taxon>
        <taxon>Fabaceae</taxon>
        <taxon>Papilionoideae</taxon>
        <taxon>50 kb inversion clade</taxon>
        <taxon>NPAAA clade</taxon>
        <taxon>indigoferoid/millettioid clade</taxon>
        <taxon>Phaseoleae</taxon>
        <taxon>Sphenostylis</taxon>
    </lineage>
</organism>
<gene>
    <name evidence="3" type="ORF">AYBTSS11_LOCUS30935</name>
</gene>
<dbReference type="NCBIfam" id="TIGR00756">
    <property type="entry name" value="PPR"/>
    <property type="match status" value="1"/>
</dbReference>
<name>A0AA86W4Y5_9FABA</name>
<dbReference type="InterPro" id="IPR002885">
    <property type="entry name" value="PPR_rpt"/>
</dbReference>
<evidence type="ECO:0000256" key="1">
    <source>
        <dbReference type="ARBA" id="ARBA00022737"/>
    </source>
</evidence>
<dbReference type="Pfam" id="PF01535">
    <property type="entry name" value="PPR"/>
    <property type="match status" value="2"/>
</dbReference>
<dbReference type="PROSITE" id="PS51375">
    <property type="entry name" value="PPR"/>
    <property type="match status" value="1"/>
</dbReference>
<proteinExistence type="predicted"/>
<evidence type="ECO:0000313" key="4">
    <source>
        <dbReference type="Proteomes" id="UP001189624"/>
    </source>
</evidence>
<keyword evidence="4" id="KW-1185">Reference proteome</keyword>
<dbReference type="PANTHER" id="PTHR47262:SF1">
    <property type="entry name" value="OS02G0132600 PROTEIN"/>
    <property type="match status" value="1"/>
</dbReference>
<protein>
    <recommendedName>
        <fullName evidence="5">Pentatricopeptide repeat-containing protein</fullName>
    </recommendedName>
</protein>
<keyword evidence="1" id="KW-0677">Repeat</keyword>
<accession>A0AA86W4Y5</accession>
<dbReference type="Pfam" id="PF13041">
    <property type="entry name" value="PPR_2"/>
    <property type="match status" value="1"/>
</dbReference>
<dbReference type="AlphaFoldDB" id="A0AA86W4Y5"/>
<dbReference type="EMBL" id="OY731408">
    <property type="protein sequence ID" value="CAJ1978735.1"/>
    <property type="molecule type" value="Genomic_DNA"/>
</dbReference>
<evidence type="ECO:0000256" key="2">
    <source>
        <dbReference type="PROSITE-ProRule" id="PRU00708"/>
    </source>
</evidence>
<evidence type="ECO:0008006" key="5">
    <source>
        <dbReference type="Google" id="ProtNLM"/>
    </source>
</evidence>
<dbReference type="Proteomes" id="UP001189624">
    <property type="component" value="Chromosome 11"/>
</dbReference>
<evidence type="ECO:0000313" key="3">
    <source>
        <dbReference type="EMBL" id="CAJ1978735.1"/>
    </source>
</evidence>
<feature type="repeat" description="PPR" evidence="2">
    <location>
        <begin position="237"/>
        <end position="271"/>
    </location>
</feature>
<reference evidence="3" key="1">
    <citation type="submission" date="2023-10" db="EMBL/GenBank/DDBJ databases">
        <authorList>
            <person name="Domelevo Entfellner J.-B."/>
        </authorList>
    </citation>
    <scope>NUCLEOTIDE SEQUENCE</scope>
</reference>